<reference evidence="2 3" key="1">
    <citation type="submission" date="2018-10" db="EMBL/GenBank/DDBJ databases">
        <authorList>
            <person name="Ekblom R."/>
            <person name="Jareborg N."/>
        </authorList>
    </citation>
    <scope>NUCLEOTIDE SEQUENCE [LARGE SCALE GENOMIC DNA]</scope>
    <source>
        <tissue evidence="2">Muscle</tissue>
    </source>
</reference>
<feature type="region of interest" description="Disordered" evidence="1">
    <location>
        <begin position="1"/>
        <end position="62"/>
    </location>
</feature>
<sequence length="62" mass="6693">MGPEGDPRLADTSSTEPALPPTAHLPAASPHLKIEPAGIREPPALQSLSHRTPRFQTEVFNR</sequence>
<accession>A0A9X9LTA1</accession>
<name>A0A9X9LTA1_GULGU</name>
<protein>
    <submittedName>
        <fullName evidence="2">Uncharacterized protein</fullName>
    </submittedName>
</protein>
<comment type="caution">
    <text evidence="2">The sequence shown here is derived from an EMBL/GenBank/DDBJ whole genome shotgun (WGS) entry which is preliminary data.</text>
</comment>
<dbReference type="AlphaFoldDB" id="A0A9X9LTA1"/>
<evidence type="ECO:0000313" key="2">
    <source>
        <dbReference type="EMBL" id="VCW88037.1"/>
    </source>
</evidence>
<keyword evidence="3" id="KW-1185">Reference proteome</keyword>
<gene>
    <name evidence="2" type="ORF">BN2614_LOCUS1</name>
</gene>
<evidence type="ECO:0000256" key="1">
    <source>
        <dbReference type="SAM" id="MobiDB-lite"/>
    </source>
</evidence>
<dbReference type="EMBL" id="CYRY02016069">
    <property type="protein sequence ID" value="VCW88037.1"/>
    <property type="molecule type" value="Genomic_DNA"/>
</dbReference>
<feature type="compositionally biased region" description="Low complexity" evidence="1">
    <location>
        <begin position="21"/>
        <end position="31"/>
    </location>
</feature>
<proteinExistence type="predicted"/>
<evidence type="ECO:0000313" key="3">
    <source>
        <dbReference type="Proteomes" id="UP000269945"/>
    </source>
</evidence>
<organism evidence="2 3">
    <name type="scientific">Gulo gulo</name>
    <name type="common">Wolverine</name>
    <name type="synonym">Gluton</name>
    <dbReference type="NCBI Taxonomy" id="48420"/>
    <lineage>
        <taxon>Eukaryota</taxon>
        <taxon>Metazoa</taxon>
        <taxon>Chordata</taxon>
        <taxon>Craniata</taxon>
        <taxon>Vertebrata</taxon>
        <taxon>Euteleostomi</taxon>
        <taxon>Mammalia</taxon>
        <taxon>Eutheria</taxon>
        <taxon>Laurasiatheria</taxon>
        <taxon>Carnivora</taxon>
        <taxon>Caniformia</taxon>
        <taxon>Musteloidea</taxon>
        <taxon>Mustelidae</taxon>
        <taxon>Guloninae</taxon>
        <taxon>Gulo</taxon>
    </lineage>
</organism>
<dbReference type="Proteomes" id="UP000269945">
    <property type="component" value="Unassembled WGS sequence"/>
</dbReference>
<feature type="compositionally biased region" description="Polar residues" evidence="1">
    <location>
        <begin position="46"/>
        <end position="62"/>
    </location>
</feature>